<dbReference type="EMBL" id="CACVBS010000112">
    <property type="protein sequence ID" value="CAA7271566.1"/>
    <property type="molecule type" value="Genomic_DNA"/>
</dbReference>
<feature type="chain" id="PRO_5035770033" evidence="3">
    <location>
        <begin position="22"/>
        <end position="328"/>
    </location>
</feature>
<keyword evidence="5" id="KW-1185">Reference proteome</keyword>
<dbReference type="CDD" id="cd12087">
    <property type="entry name" value="TM_EGFR-like"/>
    <property type="match status" value="1"/>
</dbReference>
<keyword evidence="2" id="KW-0472">Membrane</keyword>
<comment type="caution">
    <text evidence="4">The sequence shown here is derived from an EMBL/GenBank/DDBJ whole genome shotgun (WGS) entry which is preliminary data.</text>
</comment>
<evidence type="ECO:0000256" key="3">
    <source>
        <dbReference type="SAM" id="SignalP"/>
    </source>
</evidence>
<keyword evidence="3" id="KW-0732">Signal</keyword>
<accession>A0A8S0W5R3</accession>
<protein>
    <submittedName>
        <fullName evidence="4">Uncharacterized protein</fullName>
    </submittedName>
</protein>
<dbReference type="OrthoDB" id="3362711at2759"/>
<feature type="signal peptide" evidence="3">
    <location>
        <begin position="1"/>
        <end position="21"/>
    </location>
</feature>
<feature type="transmembrane region" description="Helical" evidence="2">
    <location>
        <begin position="223"/>
        <end position="245"/>
    </location>
</feature>
<evidence type="ECO:0000313" key="4">
    <source>
        <dbReference type="EMBL" id="CAA7271566.1"/>
    </source>
</evidence>
<reference evidence="4 5" key="1">
    <citation type="submission" date="2020-01" db="EMBL/GenBank/DDBJ databases">
        <authorList>
            <person name="Gupta K D."/>
        </authorList>
    </citation>
    <scope>NUCLEOTIDE SEQUENCE [LARGE SCALE GENOMIC DNA]</scope>
</reference>
<keyword evidence="2" id="KW-0812">Transmembrane</keyword>
<dbReference type="AlphaFoldDB" id="A0A8S0W5R3"/>
<name>A0A8S0W5R3_CYCAE</name>
<sequence>MLFRLLFTLFTLAAGLQGVFAQSDASCLPFYNWTYNSRNNSPCEVASSLLAVCNGGPYPVDALPDASHYIGPTLDNANPCQCNTVVYSLMSACAACQGRTYLSWSVWSANCVTVYINEFPAPLPPGVFVPGWAYLDIKTVDNFDQSNARANANRTESSSIPPPKPSSTRTSASRTPTLKPSRQASPVAAKTTSSSSSSSVTPSPTVSEAAISMDGSDPRANTIGGSIVGGLLGLAVIGGMLFWFIKRRQWRSRNGVLLVSPTDTEQGQSVHGESPYMRETDNNNGRPISIPPSPSFSSSMVATPAMFTANSSLSGSRESVGAVAQAPK</sequence>
<feature type="compositionally biased region" description="Low complexity" evidence="1">
    <location>
        <begin position="184"/>
        <end position="207"/>
    </location>
</feature>
<dbReference type="Proteomes" id="UP000467700">
    <property type="component" value="Unassembled WGS sequence"/>
</dbReference>
<keyword evidence="2" id="KW-1133">Transmembrane helix</keyword>
<evidence type="ECO:0000256" key="1">
    <source>
        <dbReference type="SAM" id="MobiDB-lite"/>
    </source>
</evidence>
<evidence type="ECO:0000256" key="2">
    <source>
        <dbReference type="SAM" id="Phobius"/>
    </source>
</evidence>
<proteinExistence type="predicted"/>
<evidence type="ECO:0000313" key="5">
    <source>
        <dbReference type="Proteomes" id="UP000467700"/>
    </source>
</evidence>
<feature type="compositionally biased region" description="Low complexity" evidence="1">
    <location>
        <begin position="166"/>
        <end position="177"/>
    </location>
</feature>
<organism evidence="4 5">
    <name type="scientific">Cyclocybe aegerita</name>
    <name type="common">Black poplar mushroom</name>
    <name type="synonym">Agrocybe aegerita</name>
    <dbReference type="NCBI Taxonomy" id="1973307"/>
    <lineage>
        <taxon>Eukaryota</taxon>
        <taxon>Fungi</taxon>
        <taxon>Dikarya</taxon>
        <taxon>Basidiomycota</taxon>
        <taxon>Agaricomycotina</taxon>
        <taxon>Agaricomycetes</taxon>
        <taxon>Agaricomycetidae</taxon>
        <taxon>Agaricales</taxon>
        <taxon>Agaricineae</taxon>
        <taxon>Bolbitiaceae</taxon>
        <taxon>Cyclocybe</taxon>
    </lineage>
</organism>
<gene>
    <name evidence="4" type="ORF">AAE3_LOCUS13990</name>
</gene>
<feature type="region of interest" description="Disordered" evidence="1">
    <location>
        <begin position="150"/>
        <end position="217"/>
    </location>
</feature>